<dbReference type="RefSeq" id="WP_209905308.1">
    <property type="nucleotide sequence ID" value="NZ_BAAAJW010000026.1"/>
</dbReference>
<dbReference type="EMBL" id="JAGIOD010000002">
    <property type="protein sequence ID" value="MBP2384465.1"/>
    <property type="molecule type" value="Genomic_DNA"/>
</dbReference>
<accession>A0ABS4X7K7</accession>
<evidence type="ECO:0000313" key="1">
    <source>
        <dbReference type="EMBL" id="MBP2384465.1"/>
    </source>
</evidence>
<sequence>MISRGQPADVSNEDVLQAMDELTSIWQSWVDAGTVILNPRPEFLKSEPQAHMLVTLTTHLFEQASVIRPYLPDDLPITLMPVARSALETTLWVIWVDRYDDAAAAALNRSEHQRRNMLKTLNQSSLIPIDRENITLETWTDLETSSGHQARSLESMANSLGLIDLYVFYRMYSSVVHPGIDLVDAYLDDIGDNKVAYHAHAETDFRSGITTRVLPLMMLKCARIVNYMSRDRQRRSDLHRVARKLNVSLDKFWSAR</sequence>
<evidence type="ECO:0000313" key="2">
    <source>
        <dbReference type="Proteomes" id="UP001519290"/>
    </source>
</evidence>
<reference evidence="1 2" key="1">
    <citation type="submission" date="2021-03" db="EMBL/GenBank/DDBJ databases">
        <title>Sequencing the genomes of 1000 actinobacteria strains.</title>
        <authorList>
            <person name="Klenk H.-P."/>
        </authorList>
    </citation>
    <scope>NUCLEOTIDE SEQUENCE [LARGE SCALE GENOMIC DNA]</scope>
    <source>
        <strain evidence="1 2">DSM 14566</strain>
    </source>
</reference>
<organism evidence="1 2">
    <name type="scientific">Brachybacterium sacelli</name>
    <dbReference type="NCBI Taxonomy" id="173364"/>
    <lineage>
        <taxon>Bacteria</taxon>
        <taxon>Bacillati</taxon>
        <taxon>Actinomycetota</taxon>
        <taxon>Actinomycetes</taxon>
        <taxon>Micrococcales</taxon>
        <taxon>Dermabacteraceae</taxon>
        <taxon>Brachybacterium</taxon>
    </lineage>
</organism>
<gene>
    <name evidence="1" type="ORF">JOF43_004454</name>
</gene>
<keyword evidence="2" id="KW-1185">Reference proteome</keyword>
<proteinExistence type="predicted"/>
<dbReference type="Proteomes" id="UP001519290">
    <property type="component" value="Unassembled WGS sequence"/>
</dbReference>
<name>A0ABS4X7K7_9MICO</name>
<dbReference type="Pfam" id="PF18928">
    <property type="entry name" value="DUF5677"/>
    <property type="match status" value="1"/>
</dbReference>
<dbReference type="InterPro" id="IPR043733">
    <property type="entry name" value="DUF5677"/>
</dbReference>
<protein>
    <submittedName>
        <fullName evidence="1">Uncharacterized protein</fullName>
    </submittedName>
</protein>
<comment type="caution">
    <text evidence="1">The sequence shown here is derived from an EMBL/GenBank/DDBJ whole genome shotgun (WGS) entry which is preliminary data.</text>
</comment>